<organism evidence="2 3">
    <name type="scientific">Tetrahymena thermophila (strain SB210)</name>
    <dbReference type="NCBI Taxonomy" id="312017"/>
    <lineage>
        <taxon>Eukaryota</taxon>
        <taxon>Sar</taxon>
        <taxon>Alveolata</taxon>
        <taxon>Ciliophora</taxon>
        <taxon>Intramacronucleata</taxon>
        <taxon>Oligohymenophorea</taxon>
        <taxon>Hymenostomatida</taxon>
        <taxon>Tetrahymenina</taxon>
        <taxon>Tetrahymenidae</taxon>
        <taxon>Tetrahymena</taxon>
    </lineage>
</organism>
<dbReference type="InParanoid" id="Q22NJ3"/>
<name>Q22NJ3_TETTS</name>
<keyword evidence="3" id="KW-1185">Reference proteome</keyword>
<feature type="transmembrane region" description="Helical" evidence="1">
    <location>
        <begin position="54"/>
        <end position="75"/>
    </location>
</feature>
<dbReference type="RefSeq" id="XP_001007037.2">
    <property type="nucleotide sequence ID" value="XM_001007037.2"/>
</dbReference>
<keyword evidence="1" id="KW-0472">Membrane</keyword>
<keyword evidence="1 2" id="KW-0812">Transmembrane</keyword>
<gene>
    <name evidence="2" type="ORF">TTHERM_00200540</name>
</gene>
<evidence type="ECO:0000313" key="3">
    <source>
        <dbReference type="Proteomes" id="UP000009168"/>
    </source>
</evidence>
<dbReference type="AlphaFoldDB" id="Q22NJ3"/>
<dbReference type="EMBL" id="GG662857">
    <property type="protein sequence ID" value="EAR86792.2"/>
    <property type="molecule type" value="Genomic_DNA"/>
</dbReference>
<dbReference type="KEGG" id="tet:TTHERM_00200540"/>
<accession>Q22NJ3</accession>
<dbReference type="Proteomes" id="UP000009168">
    <property type="component" value="Unassembled WGS sequence"/>
</dbReference>
<reference evidence="3" key="1">
    <citation type="journal article" date="2006" name="PLoS Biol.">
        <title>Macronuclear genome sequence of the ciliate Tetrahymena thermophila, a model eukaryote.</title>
        <authorList>
            <person name="Eisen J.A."/>
            <person name="Coyne R.S."/>
            <person name="Wu M."/>
            <person name="Wu D."/>
            <person name="Thiagarajan M."/>
            <person name="Wortman J.R."/>
            <person name="Badger J.H."/>
            <person name="Ren Q."/>
            <person name="Amedeo P."/>
            <person name="Jones K.M."/>
            <person name="Tallon L.J."/>
            <person name="Delcher A.L."/>
            <person name="Salzberg S.L."/>
            <person name="Silva J.C."/>
            <person name="Haas B.J."/>
            <person name="Majoros W.H."/>
            <person name="Farzad M."/>
            <person name="Carlton J.M."/>
            <person name="Smith R.K. Jr."/>
            <person name="Garg J."/>
            <person name="Pearlman R.E."/>
            <person name="Karrer K.M."/>
            <person name="Sun L."/>
            <person name="Manning G."/>
            <person name="Elde N.C."/>
            <person name="Turkewitz A.P."/>
            <person name="Asai D.J."/>
            <person name="Wilkes D.E."/>
            <person name="Wang Y."/>
            <person name="Cai H."/>
            <person name="Collins K."/>
            <person name="Stewart B.A."/>
            <person name="Lee S.R."/>
            <person name="Wilamowska K."/>
            <person name="Weinberg Z."/>
            <person name="Ruzzo W.L."/>
            <person name="Wloga D."/>
            <person name="Gaertig J."/>
            <person name="Frankel J."/>
            <person name="Tsao C.-C."/>
            <person name="Gorovsky M.A."/>
            <person name="Keeling P.J."/>
            <person name="Waller R.F."/>
            <person name="Patron N.J."/>
            <person name="Cherry J.M."/>
            <person name="Stover N.A."/>
            <person name="Krieger C.J."/>
            <person name="del Toro C."/>
            <person name="Ryder H.F."/>
            <person name="Williamson S.C."/>
            <person name="Barbeau R.A."/>
            <person name="Hamilton E.P."/>
            <person name="Orias E."/>
        </authorList>
    </citation>
    <scope>NUCLEOTIDE SEQUENCE [LARGE SCALE GENOMIC DNA]</scope>
    <source>
        <strain evidence="3">SB210</strain>
    </source>
</reference>
<protein>
    <submittedName>
        <fullName evidence="2">Transmembrane protein, putative</fullName>
    </submittedName>
</protein>
<proteinExistence type="predicted"/>
<dbReference type="GeneID" id="7823537"/>
<sequence length="223" mass="26955">MNLIFNYEQIYLFIQKFIFLQFTDFKGKNIHSIIILLIFKYKFIFLFFHENKLINILNFILINCQFTQVNYLRVIQIKKKQQKRKLYAQIIVYIFIDGNTRELYLTNLLSCKNIRKKLCQKMDLKNIYYSKCWIDTCSLHQANIIYFNNSQCILIGEKKDVMILKKLNDQVTLSCNFTEYPGQHQQHSVNELLEQNLQAQETHFIFQFLYILLGQNQMQVWLS</sequence>
<dbReference type="HOGENOM" id="CLU_2176155_0_0_1"/>
<evidence type="ECO:0000256" key="1">
    <source>
        <dbReference type="SAM" id="Phobius"/>
    </source>
</evidence>
<evidence type="ECO:0000313" key="2">
    <source>
        <dbReference type="EMBL" id="EAR86792.2"/>
    </source>
</evidence>
<keyword evidence="1" id="KW-1133">Transmembrane helix</keyword>
<feature type="transmembrane region" description="Helical" evidence="1">
    <location>
        <begin position="30"/>
        <end position="48"/>
    </location>
</feature>